<comment type="caution">
    <text evidence="1">The sequence shown here is derived from an EMBL/GenBank/DDBJ whole genome shotgun (WGS) entry which is preliminary data.</text>
</comment>
<accession>A0ACC0VHN8</accession>
<keyword evidence="2" id="KW-1185">Reference proteome</keyword>
<gene>
    <name evidence="1" type="ORF">PsorP6_014294</name>
</gene>
<protein>
    <submittedName>
        <fullName evidence="1">Uncharacterized protein</fullName>
    </submittedName>
</protein>
<proteinExistence type="predicted"/>
<evidence type="ECO:0000313" key="2">
    <source>
        <dbReference type="Proteomes" id="UP001163321"/>
    </source>
</evidence>
<dbReference type="EMBL" id="CM047588">
    <property type="protein sequence ID" value="KAI9905993.1"/>
    <property type="molecule type" value="Genomic_DNA"/>
</dbReference>
<name>A0ACC0VHN8_9STRA</name>
<evidence type="ECO:0000313" key="1">
    <source>
        <dbReference type="EMBL" id="KAI9905993.1"/>
    </source>
</evidence>
<dbReference type="Proteomes" id="UP001163321">
    <property type="component" value="Chromosome 9"/>
</dbReference>
<reference evidence="1 2" key="1">
    <citation type="journal article" date="2022" name="bioRxiv">
        <title>The genome of the oomycete Peronosclerospora sorghi, a cosmopolitan pathogen of maize and sorghum, is inflated with dispersed pseudogenes.</title>
        <authorList>
            <person name="Fletcher K."/>
            <person name="Martin F."/>
            <person name="Isakeit T."/>
            <person name="Cavanaugh K."/>
            <person name="Magill C."/>
            <person name="Michelmore R."/>
        </authorList>
    </citation>
    <scope>NUCLEOTIDE SEQUENCE [LARGE SCALE GENOMIC DNA]</scope>
    <source>
        <strain evidence="1">P6</strain>
    </source>
</reference>
<sequence>MGDYRLYVVVFAVQQEEMDEAQREREWNDNEASMSGADNESETPLVGVAMDVSDERRILIPAEAFTDTLDRRYAYLSNKPCGCQSSCPEKFGEQSFFGQARRLLLDCESINRKEKRATMVKIITVGLASDSLDAQRLRPTYSLPWLGEVCKTHFVRFWNVSDKTIKNILKHVRNNRSMLPKPHGLCGRRNAATSVEACTAVEEFLFETSRKYGEAVAIRKYTRRKGYDGAILTTLERDDIIFLPSFFTQSGLFGAFKSGSNNAFDIFINTFNEIWHGNDVLAKLKIWNPEKDVCDECFIFRNKQAVTASMLEFEGVCDDQAESVSTYKVLHQEYEADHEQAMRGGPAAVFTFDYSQNVPIPHNTQQPGGHNVQYNFLYTEGKSGKGSSEVASLVDHALSTIHITAKYLVFWAENCGDQNKNQTMMQFFLSLVESGRFDQIDYKFQVKGHNRNTVNRGFA</sequence>
<organism evidence="1 2">
    <name type="scientific">Peronosclerospora sorghi</name>
    <dbReference type="NCBI Taxonomy" id="230839"/>
    <lineage>
        <taxon>Eukaryota</taxon>
        <taxon>Sar</taxon>
        <taxon>Stramenopiles</taxon>
        <taxon>Oomycota</taxon>
        <taxon>Peronosporomycetes</taxon>
        <taxon>Peronosporales</taxon>
        <taxon>Peronosporaceae</taxon>
        <taxon>Peronosclerospora</taxon>
    </lineage>
</organism>